<proteinExistence type="predicted"/>
<dbReference type="Proteomes" id="UP001165121">
    <property type="component" value="Unassembled WGS sequence"/>
</dbReference>
<name>A0A9W6XAU9_9STRA</name>
<dbReference type="AlphaFoldDB" id="A0A9W6XAU9"/>
<feature type="compositionally biased region" description="Basic residues" evidence="1">
    <location>
        <begin position="374"/>
        <end position="383"/>
    </location>
</feature>
<keyword evidence="3" id="KW-1185">Reference proteome</keyword>
<evidence type="ECO:0000313" key="3">
    <source>
        <dbReference type="Proteomes" id="UP001165121"/>
    </source>
</evidence>
<feature type="region of interest" description="Disordered" evidence="1">
    <location>
        <begin position="346"/>
        <end position="388"/>
    </location>
</feature>
<comment type="caution">
    <text evidence="2">The sequence shown here is derived from an EMBL/GenBank/DDBJ whole genome shotgun (WGS) entry which is preliminary data.</text>
</comment>
<feature type="compositionally biased region" description="Polar residues" evidence="1">
    <location>
        <begin position="277"/>
        <end position="292"/>
    </location>
</feature>
<accession>A0A9W6XAU9</accession>
<dbReference type="OrthoDB" id="129607at2759"/>
<gene>
    <name evidence="2" type="ORF">Pfra01_000919100</name>
</gene>
<sequence length="414" mass="46288">MISSQNDGVRTQFGEAEAKISSIVDGIPTIIHKVVAAKLEELKGSMHLGEETSKLLEKMVQASCANTAASIKISLDAELLRSVEGMQHKIARCVEESTREYVQQLVHDLTTQVKSQLEVRVQSALKTTQAELHLQVQRQADATSILREQLQRDTQLSNTRERLVDEAAIKTLVNVALHREMELASECKREPQQMQSTEEDRASFAAQINTTIERTVQAAATTIGDAIQTGFCRLERRARQYAEENESADYSDDEMSPEDIELDQNICDAWRKTYLHTQSSQDSSNEQISGRNQDQESQDLATTPSTHLQAPLQQAVAQRCNQTSDLYTNPANLVVVIQPLHIQRTDHTQRLSSARHASNSSPPPEPPIISQRQHPVRRTRSSKRRVDCRGVVASLQQQVGQPAEAAAHRYSSRK</sequence>
<dbReference type="EMBL" id="BSXT01000847">
    <property type="protein sequence ID" value="GMF35070.1"/>
    <property type="molecule type" value="Genomic_DNA"/>
</dbReference>
<feature type="region of interest" description="Disordered" evidence="1">
    <location>
        <begin position="277"/>
        <end position="313"/>
    </location>
</feature>
<evidence type="ECO:0000256" key="1">
    <source>
        <dbReference type="SAM" id="MobiDB-lite"/>
    </source>
</evidence>
<feature type="compositionally biased region" description="Polar residues" evidence="1">
    <location>
        <begin position="298"/>
        <end position="313"/>
    </location>
</feature>
<organism evidence="2 3">
    <name type="scientific">Phytophthora fragariaefolia</name>
    <dbReference type="NCBI Taxonomy" id="1490495"/>
    <lineage>
        <taxon>Eukaryota</taxon>
        <taxon>Sar</taxon>
        <taxon>Stramenopiles</taxon>
        <taxon>Oomycota</taxon>
        <taxon>Peronosporomycetes</taxon>
        <taxon>Peronosporales</taxon>
        <taxon>Peronosporaceae</taxon>
        <taxon>Phytophthora</taxon>
    </lineage>
</organism>
<reference evidence="2" key="1">
    <citation type="submission" date="2023-04" db="EMBL/GenBank/DDBJ databases">
        <title>Phytophthora fragariaefolia NBRC 109709.</title>
        <authorList>
            <person name="Ichikawa N."/>
            <person name="Sato H."/>
            <person name="Tonouchi N."/>
        </authorList>
    </citation>
    <scope>NUCLEOTIDE SEQUENCE</scope>
    <source>
        <strain evidence="2">NBRC 109709</strain>
    </source>
</reference>
<protein>
    <submittedName>
        <fullName evidence="2">Unnamed protein product</fullName>
    </submittedName>
</protein>
<evidence type="ECO:0000313" key="2">
    <source>
        <dbReference type="EMBL" id="GMF35070.1"/>
    </source>
</evidence>